<reference evidence="1" key="1">
    <citation type="submission" date="2022-10" db="EMBL/GenBank/DDBJ databases">
        <title>Complete genome sequence of Agrobacterium salinitolerans CFBP5507.</title>
        <authorList>
            <person name="Tchabashvili S."/>
            <person name="Yen H.-C."/>
            <person name="Haryono M."/>
            <person name="Lin Y.-C."/>
            <person name="Lai E.-M."/>
            <person name="Kuo C.-H."/>
        </authorList>
    </citation>
    <scope>NUCLEOTIDE SEQUENCE</scope>
    <source>
        <strain evidence="1">CFBP5507</strain>
    </source>
</reference>
<organism evidence="1 2">
    <name type="scientific">Agrobacterium salinitolerans</name>
    <dbReference type="NCBI Taxonomy" id="1183413"/>
    <lineage>
        <taxon>Bacteria</taxon>
        <taxon>Pseudomonadati</taxon>
        <taxon>Pseudomonadota</taxon>
        <taxon>Alphaproteobacteria</taxon>
        <taxon>Hyphomicrobiales</taxon>
        <taxon>Rhizobiaceae</taxon>
        <taxon>Rhizobium/Agrobacterium group</taxon>
        <taxon>Agrobacterium</taxon>
    </lineage>
</organism>
<dbReference type="InterPro" id="IPR022742">
    <property type="entry name" value="Hydrolase_4"/>
</dbReference>
<dbReference type="SUPFAM" id="SSF53474">
    <property type="entry name" value="alpha/beta-Hydrolases"/>
    <property type="match status" value="1"/>
</dbReference>
<dbReference type="EMBL" id="CP109969">
    <property type="protein sequence ID" value="UYZ09587.1"/>
    <property type="molecule type" value="Genomic_DNA"/>
</dbReference>
<dbReference type="InterPro" id="IPR051044">
    <property type="entry name" value="MAG_DAG_Lipase"/>
</dbReference>
<keyword evidence="1" id="KW-0378">Hydrolase</keyword>
<dbReference type="AlphaFoldDB" id="A0A4Z1R028"/>
<dbReference type="Proteomes" id="UP000298735">
    <property type="component" value="Chromosome Linear"/>
</dbReference>
<gene>
    <name evidence="1" type="ORF">CFBP5507_18040</name>
</gene>
<evidence type="ECO:0000313" key="2">
    <source>
        <dbReference type="Proteomes" id="UP000298735"/>
    </source>
</evidence>
<proteinExistence type="predicted"/>
<dbReference type="KEGG" id="asal:CFBP5507_18040"/>
<dbReference type="Gene3D" id="3.40.50.1820">
    <property type="entry name" value="alpha/beta hydrolase"/>
    <property type="match status" value="1"/>
</dbReference>
<dbReference type="InterPro" id="IPR029058">
    <property type="entry name" value="AB_hydrolase_fold"/>
</dbReference>
<dbReference type="Pfam" id="PF12146">
    <property type="entry name" value="Hydrolase_4"/>
    <property type="match status" value="1"/>
</dbReference>
<name>A0A4Z1R028_9HYPH</name>
<accession>A0A4Z1R028</accession>
<evidence type="ECO:0000313" key="1">
    <source>
        <dbReference type="EMBL" id="UYZ09587.1"/>
    </source>
</evidence>
<dbReference type="OrthoDB" id="8476759at2"/>
<protein>
    <submittedName>
        <fullName evidence="1">Alpha/beta hydrolase</fullName>
    </submittedName>
</protein>
<dbReference type="PANTHER" id="PTHR11614">
    <property type="entry name" value="PHOSPHOLIPASE-RELATED"/>
    <property type="match status" value="1"/>
</dbReference>
<dbReference type="RefSeq" id="WP_137411799.1">
    <property type="nucleotide sequence ID" value="NZ_CP109969.1"/>
</dbReference>
<dbReference type="GO" id="GO:0016787">
    <property type="term" value="F:hydrolase activity"/>
    <property type="evidence" value="ECO:0007669"/>
    <property type="project" value="UniProtKB-KW"/>
</dbReference>
<sequence>MTFSFAGSQYSLSRPFPQAPADEKTKAFNPSNDGLSFFEEGTNGKAIMLVHGMSGAPAEMRLVARQFSRRGYSVFAPLLAGHGRGEAALRRSRFEDWLDSIAIAADWLATRSDTVFSAGICVGGKLSLLASHMQASPIKSVALYSPCFHYDGWNVPRYYAILSPHIRWIRLIPFIDRLNFSEPPSLGIKDDRLRRIIAGMENEGVLSHFPGRGLVEMNRLGHHLKKHLPAITTPSLIIHSTEDDLSGPDHARYIAAKLGGPRALHWLNDSYHMIHVDREHRKVADLSARFFETKHAFRNPIRDWRRGGPQFPKPRIPDP</sequence>